<keyword evidence="1" id="KW-0812">Transmembrane</keyword>
<organism evidence="2 3">
    <name type="scientific">Myxacorys almedinensis A</name>
    <dbReference type="NCBI Taxonomy" id="2690445"/>
    <lineage>
        <taxon>Bacteria</taxon>
        <taxon>Bacillati</taxon>
        <taxon>Cyanobacteriota</taxon>
        <taxon>Cyanophyceae</taxon>
        <taxon>Leptolyngbyales</taxon>
        <taxon>Leptolyngbyaceae</taxon>
        <taxon>Myxacorys</taxon>
        <taxon>Myxacorys almedinensis</taxon>
    </lineage>
</organism>
<dbReference type="Proteomes" id="UP000646053">
    <property type="component" value="Unassembled WGS sequence"/>
</dbReference>
<evidence type="ECO:0000256" key="1">
    <source>
        <dbReference type="SAM" id="Phobius"/>
    </source>
</evidence>
<keyword evidence="2" id="KW-0645">Protease</keyword>
<protein>
    <submittedName>
        <fullName evidence="2">CAAX protease</fullName>
    </submittedName>
</protein>
<keyword evidence="1" id="KW-1133">Transmembrane helix</keyword>
<sequence length="1237" mass="137622">MVDSFLNQLGDLISGAFFFGQDAFQRVVRIPQGQAIALLVVLLAGLSLGIGQSVILFANRVKPVRFILSLLLNAILFAFGFLFLVFSTWLIGLLPGFVQIAWGNLVEAFGLSYTPLLFGFLGALPYLGSPILNVLSVWHLLQMVTAVSAVGQVGGATAFTHVALGWAMLQLLQGTIGQPIARLGQKLDRKVAGVDLVKQRSQIAARVEADLETRIPSSQSASRLAKTVPDESLSVAQFSETAALQLPTQETTTVGVRLENRFQGIPQAIRLGLMLLGMLLLFVVVALLLRPIRLSLFGWYETLPRPVRWTFDLTWIGIVALIFAGLLAPLETLGWWAGWFGEEVETANLSRSSTINLAPRRVTRPDRYVVYLDGVGQSGEAYTPDVEDFLAALQPALPQRMELVRGLMLYSVRNQALVSDRPLSWLWRLADRMRWDNPMALLGLMVNIRNTWIVAVSADKRYGPIYNQGIAQVIYNGLMGRGYQPKEGTPITLIGYSGGAQMAVASAPHLRRALGTEIEVISLGGVISANNNFLKLEHLYHLVGDKDGVAALGPLLFPGRRKWFPLSYWNRALRKGKISEISLGPMGHQVPGGIMDPNAYSPDGQSHLGYTIAQVRSILNGDFLINTPPRSRTISNYELYKQADFNNYTYYPLDQRIDSQWYRSIAPWMGRLILPQPLERRQVRGVWFEVHHAPAGYESLIGQNVMLRWADNPTVKQWVRAVTRDVHFSVDAEYSSQYGGTIHPDRLNHWQQVDPLESLAASHPADDLIVMLEDPVEVDLPALYVHHPPSEITGRYYGLVRFDGAIARTDRFQVKHFNRATRDFDGWTEQVRLPEVVVAQCSGSFPSTTNKLEQSPLNEMGWYIYGAKDATGTFVVRSLAPRSLLRLQPDRVVFGRKAAYRYIRQESWAKAVEQKGRISSVLCVGRQSEEIQGAMRSSSPFGAIDEWKVGDRALLLHVYGGIGGNKKEPAAATPIFFGHFAYGVATVIHDPISDERRFEIQYYQVYTHNTDGLTAGTLHWSHYMGDRQFGWLGGRPVCDILVKFDPFTGSFDLNGVRRSAAADASSRSPLDTMIHQLEAMTARYRIGDGTGATYVGPANNCAQDANQALFASIRSLSNEIAANESRLQLWLSQNPDQAVRYQQLLTVKDKLNSQLQMFGSPRSDWETNEFKLGTTLEDEPLRNLWIGLGSWRSLLPRKASDAIVKAFLEQGASVWVLRTNQVGGYDPDIEPIAPMTL</sequence>
<keyword evidence="1" id="KW-0472">Membrane</keyword>
<dbReference type="GO" id="GO:0008233">
    <property type="term" value="F:peptidase activity"/>
    <property type="evidence" value="ECO:0007669"/>
    <property type="project" value="UniProtKB-KW"/>
</dbReference>
<gene>
    <name evidence="2" type="ORF">GS601_11925</name>
</gene>
<evidence type="ECO:0000313" key="2">
    <source>
        <dbReference type="EMBL" id="NDJ17989.1"/>
    </source>
</evidence>
<comment type="caution">
    <text evidence="2">The sequence shown here is derived from an EMBL/GenBank/DDBJ whole genome shotgun (WGS) entry which is preliminary data.</text>
</comment>
<feature type="transmembrane region" description="Helical" evidence="1">
    <location>
        <begin position="271"/>
        <end position="289"/>
    </location>
</feature>
<dbReference type="GO" id="GO:0006508">
    <property type="term" value="P:proteolysis"/>
    <property type="evidence" value="ECO:0007669"/>
    <property type="project" value="UniProtKB-KW"/>
</dbReference>
<reference evidence="2" key="1">
    <citation type="submission" date="2019-12" db="EMBL/GenBank/DDBJ databases">
        <title>High-Quality draft genome sequences of three cyanobacteria isolated from the limestone walls of the Old Cathedral of Coimbra.</title>
        <authorList>
            <person name="Tiago I."/>
            <person name="Soares F."/>
            <person name="Portugal A."/>
        </authorList>
    </citation>
    <scope>NUCLEOTIDE SEQUENCE</scope>
    <source>
        <strain evidence="2">A</strain>
    </source>
</reference>
<name>A0A8J8CIV2_9CYAN</name>
<keyword evidence="2" id="KW-0378">Hydrolase</keyword>
<dbReference type="EMBL" id="WVIE01000012">
    <property type="protein sequence ID" value="NDJ17989.1"/>
    <property type="molecule type" value="Genomic_DNA"/>
</dbReference>
<proteinExistence type="predicted"/>
<keyword evidence="3" id="KW-1185">Reference proteome</keyword>
<feature type="transmembrane region" description="Helical" evidence="1">
    <location>
        <begin position="70"/>
        <end position="92"/>
    </location>
</feature>
<accession>A0A8J8CIV2</accession>
<feature type="transmembrane region" description="Helical" evidence="1">
    <location>
        <begin position="309"/>
        <end position="330"/>
    </location>
</feature>
<dbReference type="RefSeq" id="WP_162423514.1">
    <property type="nucleotide sequence ID" value="NZ_WVIE01000012.1"/>
</dbReference>
<feature type="transmembrane region" description="Helical" evidence="1">
    <location>
        <begin position="112"/>
        <end position="135"/>
    </location>
</feature>
<evidence type="ECO:0000313" key="3">
    <source>
        <dbReference type="Proteomes" id="UP000646053"/>
    </source>
</evidence>
<feature type="transmembrane region" description="Helical" evidence="1">
    <location>
        <begin position="35"/>
        <end position="58"/>
    </location>
</feature>
<dbReference type="AlphaFoldDB" id="A0A8J8CIV2"/>